<dbReference type="SUPFAM" id="SSF101447">
    <property type="entry name" value="Formin homology 2 domain (FH2 domain)"/>
    <property type="match status" value="1"/>
</dbReference>
<gene>
    <name evidence="3" type="ORF">JAAARDRAFT_127384</name>
</gene>
<feature type="region of interest" description="Disordered" evidence="1">
    <location>
        <begin position="1"/>
        <end position="33"/>
    </location>
</feature>
<name>A0A067PYE1_9AGAM</name>
<organism evidence="3 4">
    <name type="scientific">Jaapia argillacea MUCL 33604</name>
    <dbReference type="NCBI Taxonomy" id="933084"/>
    <lineage>
        <taxon>Eukaryota</taxon>
        <taxon>Fungi</taxon>
        <taxon>Dikarya</taxon>
        <taxon>Basidiomycota</taxon>
        <taxon>Agaricomycotina</taxon>
        <taxon>Agaricomycetes</taxon>
        <taxon>Agaricomycetidae</taxon>
        <taxon>Jaapiales</taxon>
        <taxon>Jaapiaceae</taxon>
        <taxon>Jaapia</taxon>
    </lineage>
</organism>
<proteinExistence type="predicted"/>
<keyword evidence="4" id="KW-1185">Reference proteome</keyword>
<evidence type="ECO:0000256" key="1">
    <source>
        <dbReference type="SAM" id="MobiDB-lite"/>
    </source>
</evidence>
<dbReference type="Pfam" id="PF03732">
    <property type="entry name" value="Retrotrans_gag"/>
    <property type="match status" value="1"/>
</dbReference>
<reference evidence="4" key="1">
    <citation type="journal article" date="2014" name="Proc. Natl. Acad. Sci. U.S.A.">
        <title>Extensive sampling of basidiomycete genomes demonstrates inadequacy of the white-rot/brown-rot paradigm for wood decay fungi.</title>
        <authorList>
            <person name="Riley R."/>
            <person name="Salamov A.A."/>
            <person name="Brown D.W."/>
            <person name="Nagy L.G."/>
            <person name="Floudas D."/>
            <person name="Held B.W."/>
            <person name="Levasseur A."/>
            <person name="Lombard V."/>
            <person name="Morin E."/>
            <person name="Otillar R."/>
            <person name="Lindquist E.A."/>
            <person name="Sun H."/>
            <person name="LaButti K.M."/>
            <person name="Schmutz J."/>
            <person name="Jabbour D."/>
            <person name="Luo H."/>
            <person name="Baker S.E."/>
            <person name="Pisabarro A.G."/>
            <person name="Walton J.D."/>
            <person name="Blanchette R.A."/>
            <person name="Henrissat B."/>
            <person name="Martin F."/>
            <person name="Cullen D."/>
            <person name="Hibbett D.S."/>
            <person name="Grigoriev I.V."/>
        </authorList>
    </citation>
    <scope>NUCLEOTIDE SEQUENCE [LARGE SCALE GENOMIC DNA]</scope>
    <source>
        <strain evidence="4">MUCL 33604</strain>
    </source>
</reference>
<feature type="compositionally biased region" description="Polar residues" evidence="1">
    <location>
        <begin position="12"/>
        <end position="22"/>
    </location>
</feature>
<dbReference type="PANTHER" id="PTHR15503">
    <property type="entry name" value="LDOC1 RELATED"/>
    <property type="match status" value="1"/>
</dbReference>
<evidence type="ECO:0000313" key="4">
    <source>
        <dbReference type="Proteomes" id="UP000027265"/>
    </source>
</evidence>
<dbReference type="EMBL" id="KL197716">
    <property type="protein sequence ID" value="KDQ58885.1"/>
    <property type="molecule type" value="Genomic_DNA"/>
</dbReference>
<evidence type="ECO:0000313" key="3">
    <source>
        <dbReference type="EMBL" id="KDQ58885.1"/>
    </source>
</evidence>
<accession>A0A067PYE1</accession>
<sequence length="213" mass="24120">PPPPPPPPPGPSSINTMSSATNKGPKLTPPSVFTSDCRRTDKFVQEVKLNIGANLDDFKNEWAKIAYTLSFMKEGTASSWAMKYIEDYEKLASPSTKADRSKDSWDEFIAWRDHKDANPKLQQGRSSVDDYITKFEDLARYTEFNDAALLEYFKKGLNWDILHAIIHLPTPPSNYTNFKTTAIQEDLLQQQATAEKSWRFCSAKPIYPDNPAP</sequence>
<dbReference type="HOGENOM" id="CLU_1297115_0_0_1"/>
<dbReference type="InterPro" id="IPR005162">
    <property type="entry name" value="Retrotrans_gag_dom"/>
</dbReference>
<dbReference type="OrthoDB" id="3033280at2759"/>
<dbReference type="InterPro" id="IPR032567">
    <property type="entry name" value="RTL1-rel"/>
</dbReference>
<protein>
    <recommendedName>
        <fullName evidence="2">Retrotransposon gag domain-containing protein</fullName>
    </recommendedName>
</protein>
<dbReference type="InParanoid" id="A0A067PYE1"/>
<evidence type="ECO:0000259" key="2">
    <source>
        <dbReference type="Pfam" id="PF03732"/>
    </source>
</evidence>
<dbReference type="AlphaFoldDB" id="A0A067PYE1"/>
<dbReference type="PANTHER" id="PTHR15503:SF22">
    <property type="entry name" value="TRANSPOSON TY3-I GAG POLYPROTEIN"/>
    <property type="match status" value="1"/>
</dbReference>
<dbReference type="Proteomes" id="UP000027265">
    <property type="component" value="Unassembled WGS sequence"/>
</dbReference>
<feature type="non-terminal residue" evidence="3">
    <location>
        <position position="1"/>
    </location>
</feature>
<feature type="compositionally biased region" description="Pro residues" evidence="1">
    <location>
        <begin position="1"/>
        <end position="11"/>
    </location>
</feature>
<feature type="domain" description="Retrotransposon gag" evidence="2">
    <location>
        <begin position="75"/>
        <end position="158"/>
    </location>
</feature>
<dbReference type="STRING" id="933084.A0A067PYE1"/>